<evidence type="ECO:0000256" key="8">
    <source>
        <dbReference type="ARBA" id="ARBA00023136"/>
    </source>
</evidence>
<dbReference type="InterPro" id="IPR036318">
    <property type="entry name" value="FAD-bd_PCMH-like_sf"/>
</dbReference>
<dbReference type="SUPFAM" id="SSF56176">
    <property type="entry name" value="FAD-binding/transporter-associated domain-like"/>
    <property type="match status" value="1"/>
</dbReference>
<dbReference type="InterPro" id="IPR051676">
    <property type="entry name" value="UPF0053_domain"/>
</dbReference>
<evidence type="ECO:0000256" key="1">
    <source>
        <dbReference type="ARBA" id="ARBA00004651"/>
    </source>
</evidence>
<evidence type="ECO:0000256" key="6">
    <source>
        <dbReference type="ARBA" id="ARBA00022989"/>
    </source>
</evidence>
<dbReference type="Pfam" id="PF01595">
    <property type="entry name" value="CNNM"/>
    <property type="match status" value="1"/>
</dbReference>
<sequence length="437" mass="49343">MDIFNLFMVAVLILLTAFFVAAEFSIIRVRITRIDQLVAEGNRNALAAKKVITNLDGSLSACQLGITITALGLGWLGEPTVEHLLHPLFVNLELSAALAKTISFIVAFASITFLHVVLGELAPKTIAIQKAESVSLLLARPLLIFYRIMYPFIWALNGSAQLFVKLFGFQSASEHEMAHSEEELRSILSESYKSGEINKSEFSYVNNVFEFDNRLAKEIMVPRTEIVTLQVDQTLDEVFETIIEEQFTRYPVVGEDKDEILGMINSKELFHGVMKGKQAVPLEKYTRPILSVFENIPIQELLTKMQKKRAHMAILMDEYGGTSGMVTIEDILEELVGEIRDEFDQDESPMILNVNAKTRVLDGKVLIEDVNDMYALDIDETDLDTIGGWMLSMNSDIQKNDVVRHEKYEFKVSEMEGHQIKKIQVREVEEQPSEANS</sequence>
<dbReference type="PANTHER" id="PTHR43099">
    <property type="entry name" value="UPF0053 PROTEIN YRKA"/>
    <property type="match status" value="1"/>
</dbReference>
<feature type="domain" description="CBS" evidence="12">
    <location>
        <begin position="220"/>
        <end position="280"/>
    </location>
</feature>
<gene>
    <name evidence="14" type="ORF">QYB97_11705</name>
</gene>
<evidence type="ECO:0000256" key="11">
    <source>
        <dbReference type="SAM" id="Phobius"/>
    </source>
</evidence>
<feature type="domain" description="CNNM transmembrane" evidence="13">
    <location>
        <begin position="1"/>
        <end position="201"/>
    </location>
</feature>
<dbReference type="SUPFAM" id="SSF54631">
    <property type="entry name" value="CBS-domain pair"/>
    <property type="match status" value="1"/>
</dbReference>
<evidence type="ECO:0000256" key="2">
    <source>
        <dbReference type="ARBA" id="ARBA00006337"/>
    </source>
</evidence>
<keyword evidence="15" id="KW-1185">Reference proteome</keyword>
<comment type="caution">
    <text evidence="14">The sequence shown here is derived from an EMBL/GenBank/DDBJ whole genome shotgun (WGS) entry which is preliminary data.</text>
</comment>
<dbReference type="RefSeq" id="WP_301166188.1">
    <property type="nucleotide sequence ID" value="NZ_JAUHTR010000005.1"/>
</dbReference>
<dbReference type="CDD" id="cd04590">
    <property type="entry name" value="CBS_pair_CorC_HlyC_assoc"/>
    <property type="match status" value="1"/>
</dbReference>
<evidence type="ECO:0000256" key="5">
    <source>
        <dbReference type="ARBA" id="ARBA00022737"/>
    </source>
</evidence>
<evidence type="ECO:0000259" key="12">
    <source>
        <dbReference type="PROSITE" id="PS51371"/>
    </source>
</evidence>
<feature type="transmembrane region" description="Helical" evidence="11">
    <location>
        <begin position="134"/>
        <end position="156"/>
    </location>
</feature>
<evidence type="ECO:0000259" key="13">
    <source>
        <dbReference type="PROSITE" id="PS51846"/>
    </source>
</evidence>
<dbReference type="PROSITE" id="PS51846">
    <property type="entry name" value="CNNM"/>
    <property type="match status" value="1"/>
</dbReference>
<comment type="subcellular location">
    <subcellularLocation>
        <location evidence="1">Cell membrane</location>
        <topology evidence="1">Multi-pass membrane protein</topology>
    </subcellularLocation>
</comment>
<evidence type="ECO:0000256" key="3">
    <source>
        <dbReference type="ARBA" id="ARBA00022475"/>
    </source>
</evidence>
<keyword evidence="6 10" id="KW-1133">Transmembrane helix</keyword>
<keyword evidence="4 10" id="KW-0812">Transmembrane</keyword>
<dbReference type="Proteomes" id="UP001172721">
    <property type="component" value="Unassembled WGS sequence"/>
</dbReference>
<reference evidence="14" key="1">
    <citation type="submission" date="2023-07" db="EMBL/GenBank/DDBJ databases">
        <title>Fictibacillus sp. isolated from freshwater pond.</title>
        <authorList>
            <person name="Kirdat K."/>
            <person name="Bhat A."/>
            <person name="Mourya A."/>
            <person name="Yadav A."/>
        </authorList>
    </citation>
    <scope>NUCLEOTIDE SEQUENCE</scope>
    <source>
        <strain evidence="14">NE201</strain>
    </source>
</reference>
<evidence type="ECO:0000256" key="9">
    <source>
        <dbReference type="PROSITE-ProRule" id="PRU00703"/>
    </source>
</evidence>
<keyword evidence="3" id="KW-1003">Cell membrane</keyword>
<feature type="domain" description="CBS" evidence="12">
    <location>
        <begin position="285"/>
        <end position="342"/>
    </location>
</feature>
<keyword evidence="8 10" id="KW-0472">Membrane</keyword>
<dbReference type="InterPro" id="IPR000644">
    <property type="entry name" value="CBS_dom"/>
</dbReference>
<feature type="transmembrane region" description="Helical" evidence="11">
    <location>
        <begin position="97"/>
        <end position="122"/>
    </location>
</feature>
<dbReference type="Pfam" id="PF03471">
    <property type="entry name" value="CorC_HlyC"/>
    <property type="match status" value="1"/>
</dbReference>
<evidence type="ECO:0000313" key="15">
    <source>
        <dbReference type="Proteomes" id="UP001172721"/>
    </source>
</evidence>
<dbReference type="Gene3D" id="3.10.580.10">
    <property type="entry name" value="CBS-domain"/>
    <property type="match status" value="1"/>
</dbReference>
<keyword evidence="5" id="KW-0677">Repeat</keyword>
<protein>
    <submittedName>
        <fullName evidence="14">Hemolysin family protein</fullName>
    </submittedName>
</protein>
<evidence type="ECO:0000256" key="4">
    <source>
        <dbReference type="ARBA" id="ARBA00022692"/>
    </source>
</evidence>
<proteinExistence type="inferred from homology"/>
<dbReference type="InterPro" id="IPR005170">
    <property type="entry name" value="Transptr-assoc_dom"/>
</dbReference>
<organism evidence="14 15">
    <name type="scientific">Fictibacillus fluitans</name>
    <dbReference type="NCBI Taxonomy" id="3058422"/>
    <lineage>
        <taxon>Bacteria</taxon>
        <taxon>Bacillati</taxon>
        <taxon>Bacillota</taxon>
        <taxon>Bacilli</taxon>
        <taxon>Bacillales</taxon>
        <taxon>Fictibacillaceae</taxon>
        <taxon>Fictibacillus</taxon>
    </lineage>
</organism>
<accession>A0ABT8HWJ0</accession>
<evidence type="ECO:0000256" key="7">
    <source>
        <dbReference type="ARBA" id="ARBA00023122"/>
    </source>
</evidence>
<feature type="transmembrane region" description="Helical" evidence="11">
    <location>
        <begin position="6"/>
        <end position="27"/>
    </location>
</feature>
<name>A0ABT8HWJ0_9BACL</name>
<dbReference type="Pfam" id="PF00571">
    <property type="entry name" value="CBS"/>
    <property type="match status" value="2"/>
</dbReference>
<dbReference type="InterPro" id="IPR016169">
    <property type="entry name" value="FAD-bd_PCMH_sub2"/>
</dbReference>
<feature type="transmembrane region" description="Helical" evidence="11">
    <location>
        <begin position="59"/>
        <end position="77"/>
    </location>
</feature>
<comment type="similarity">
    <text evidence="2">Belongs to the UPF0053 family.</text>
</comment>
<evidence type="ECO:0000313" key="14">
    <source>
        <dbReference type="EMBL" id="MDN4525149.1"/>
    </source>
</evidence>
<dbReference type="EMBL" id="JAUHTR010000005">
    <property type="protein sequence ID" value="MDN4525149.1"/>
    <property type="molecule type" value="Genomic_DNA"/>
</dbReference>
<dbReference type="SMART" id="SM01091">
    <property type="entry name" value="CorC_HlyC"/>
    <property type="match status" value="1"/>
</dbReference>
<dbReference type="InterPro" id="IPR044751">
    <property type="entry name" value="Ion_transp-like_CBS"/>
</dbReference>
<dbReference type="PROSITE" id="PS51371">
    <property type="entry name" value="CBS"/>
    <property type="match status" value="2"/>
</dbReference>
<evidence type="ECO:0000256" key="10">
    <source>
        <dbReference type="PROSITE-ProRule" id="PRU01193"/>
    </source>
</evidence>
<dbReference type="InterPro" id="IPR002550">
    <property type="entry name" value="CNNM"/>
</dbReference>
<dbReference type="PANTHER" id="PTHR43099:SF2">
    <property type="entry name" value="UPF0053 PROTEIN YRKA"/>
    <property type="match status" value="1"/>
</dbReference>
<dbReference type="Gene3D" id="3.30.465.10">
    <property type="match status" value="1"/>
</dbReference>
<keyword evidence="7 9" id="KW-0129">CBS domain</keyword>
<dbReference type="InterPro" id="IPR046342">
    <property type="entry name" value="CBS_dom_sf"/>
</dbReference>